<protein>
    <submittedName>
        <fullName evidence="1">Uncharacterized protein</fullName>
    </submittedName>
</protein>
<keyword evidence="2" id="KW-1185">Reference proteome</keyword>
<proteinExistence type="predicted"/>
<dbReference type="EMBL" id="JXJN01026840">
    <property type="status" value="NOT_ANNOTATED_CDS"/>
    <property type="molecule type" value="Genomic_DNA"/>
</dbReference>
<reference evidence="2" key="1">
    <citation type="submission" date="2015-01" db="EMBL/GenBank/DDBJ databases">
        <authorList>
            <person name="Aksoy S."/>
            <person name="Warren W."/>
            <person name="Wilson R.K."/>
        </authorList>
    </citation>
    <scope>NUCLEOTIDE SEQUENCE [LARGE SCALE GENOMIC DNA]</scope>
    <source>
        <strain evidence="2">IAEA</strain>
    </source>
</reference>
<accession>A0A1B0C6N9</accession>
<evidence type="ECO:0000313" key="2">
    <source>
        <dbReference type="Proteomes" id="UP000092460"/>
    </source>
</evidence>
<reference evidence="1" key="2">
    <citation type="submission" date="2020-05" db="UniProtKB">
        <authorList>
            <consortium name="EnsemblMetazoa"/>
        </authorList>
    </citation>
    <scope>IDENTIFICATION</scope>
    <source>
        <strain evidence="1">IAEA</strain>
    </source>
</reference>
<dbReference type="AlphaFoldDB" id="A0A1B0C6N9"/>
<sequence>MQTSNLSGHNSWDSGLGMEHLAGALSPLCITDANHEIVKPKPRRLSNKLLNYVKSTYDMKVVAQTWRRSSSYSLPLITNDLTQCLLKRISYTKSILVKLQSVNVFGLEVSMWTNEIHVSSLSFDNGRNEYLQFNEIYFYVIFRHLMDESVNLLLNP</sequence>
<organism evidence="1 2">
    <name type="scientific">Glossina palpalis gambiensis</name>
    <dbReference type="NCBI Taxonomy" id="67801"/>
    <lineage>
        <taxon>Eukaryota</taxon>
        <taxon>Metazoa</taxon>
        <taxon>Ecdysozoa</taxon>
        <taxon>Arthropoda</taxon>
        <taxon>Hexapoda</taxon>
        <taxon>Insecta</taxon>
        <taxon>Pterygota</taxon>
        <taxon>Neoptera</taxon>
        <taxon>Endopterygota</taxon>
        <taxon>Diptera</taxon>
        <taxon>Brachycera</taxon>
        <taxon>Muscomorpha</taxon>
        <taxon>Hippoboscoidea</taxon>
        <taxon>Glossinidae</taxon>
        <taxon>Glossina</taxon>
    </lineage>
</organism>
<dbReference type="EnsemblMetazoa" id="GPPI050590-RA">
    <property type="protein sequence ID" value="GPPI050590-PA"/>
    <property type="gene ID" value="GPPI050590"/>
</dbReference>
<dbReference type="Proteomes" id="UP000092460">
    <property type="component" value="Unassembled WGS sequence"/>
</dbReference>
<name>A0A1B0C6N9_9MUSC</name>
<evidence type="ECO:0000313" key="1">
    <source>
        <dbReference type="EnsemblMetazoa" id="GPPI050590-PA"/>
    </source>
</evidence>
<dbReference type="VEuPathDB" id="VectorBase:GPPI050590"/>